<sequence length="205" mass="23672">MVIWNKRKGVNKLKKLILVTSPPASGKTYVAKKLAEALSQVVYLDKDTLIPLSKQIFVVAGEEYNRSSDFFEKNIRDYEYETVVALALEALDYDNTVLINAPFTKEVRDINYIYNLKAKLKKKKASLVVIWVETAIEVTRQRMIARNSERDTWKLAHWDEYLAESNFNIPIGLDNPHVKDDLLIFKNSTDQEFKTSLNEILSILE</sequence>
<dbReference type="EMBL" id="CP002987">
    <property type="protein sequence ID" value="AFA47287.1"/>
    <property type="molecule type" value="Genomic_DNA"/>
</dbReference>
<accession>H6LIB3</accession>
<dbReference type="STRING" id="931626.Awo_c04880"/>
<dbReference type="HOGENOM" id="CLU_108060_1_0_9"/>
<name>H6LIB3_ACEWD</name>
<dbReference type="SUPFAM" id="SSF52540">
    <property type="entry name" value="P-loop containing nucleoside triphosphate hydrolases"/>
    <property type="match status" value="1"/>
</dbReference>
<dbReference type="eggNOG" id="COG0645">
    <property type="taxonomic scope" value="Bacteria"/>
</dbReference>
<dbReference type="Pfam" id="PF13671">
    <property type="entry name" value="AAA_33"/>
    <property type="match status" value="1"/>
</dbReference>
<dbReference type="AlphaFoldDB" id="H6LIB3"/>
<evidence type="ECO:0000313" key="1">
    <source>
        <dbReference type="EMBL" id="AFA47287.1"/>
    </source>
</evidence>
<keyword evidence="2" id="KW-1185">Reference proteome</keyword>
<dbReference type="KEGG" id="awo:Awo_c04880"/>
<proteinExistence type="predicted"/>
<organism evidence="1 2">
    <name type="scientific">Acetobacterium woodii (strain ATCC 29683 / DSM 1030 / JCM 2381 / KCTC 1655 / WB1)</name>
    <dbReference type="NCBI Taxonomy" id="931626"/>
    <lineage>
        <taxon>Bacteria</taxon>
        <taxon>Bacillati</taxon>
        <taxon>Bacillota</taxon>
        <taxon>Clostridia</taxon>
        <taxon>Eubacteriales</taxon>
        <taxon>Eubacteriaceae</taxon>
        <taxon>Acetobacterium</taxon>
    </lineage>
</organism>
<protein>
    <submittedName>
        <fullName evidence="1">Putative P-loop ATPase</fullName>
    </submittedName>
</protein>
<dbReference type="Gene3D" id="3.40.50.300">
    <property type="entry name" value="P-loop containing nucleotide triphosphate hydrolases"/>
    <property type="match status" value="1"/>
</dbReference>
<reference evidence="1 2" key="2">
    <citation type="journal article" date="2012" name="PLoS ONE">
        <title>An ancient pathway combining carbon dioxide fixation with the generation and utilization of a sodium ion gradient for ATP synthesis.</title>
        <authorList>
            <person name="Poehlein A."/>
            <person name="Schmidt S."/>
            <person name="Kaster A.K."/>
            <person name="Goenrich M."/>
            <person name="Vollmers J."/>
            <person name="Thurmer A."/>
            <person name="Bertsch J."/>
            <person name="Schuchmann K."/>
            <person name="Voigt B."/>
            <person name="Hecker M."/>
            <person name="Daniel R."/>
            <person name="Thauer R.K."/>
            <person name="Gottschalk G."/>
            <person name="Muller V."/>
        </authorList>
    </citation>
    <scope>NUCLEOTIDE SEQUENCE [LARGE SCALE GENOMIC DNA]</scope>
    <source>
        <strain evidence="2">ATCC 29683 / DSM 1030 / JCM 2381 / KCTC 1655 / WB1</strain>
    </source>
</reference>
<gene>
    <name evidence="1" type="ordered locus">Awo_c04880</name>
</gene>
<evidence type="ECO:0000313" key="2">
    <source>
        <dbReference type="Proteomes" id="UP000007177"/>
    </source>
</evidence>
<dbReference type="InterPro" id="IPR027417">
    <property type="entry name" value="P-loop_NTPase"/>
</dbReference>
<reference evidence="2" key="1">
    <citation type="submission" date="2011-07" db="EMBL/GenBank/DDBJ databases">
        <title>Complete genome sequence of Acetobacterium woodii.</title>
        <authorList>
            <person name="Poehlein A."/>
            <person name="Schmidt S."/>
            <person name="Kaster A.-K."/>
            <person name="Goenrich M."/>
            <person name="Vollmers J."/>
            <person name="Thuermer A."/>
            <person name="Gottschalk G."/>
            <person name="Thauer R.K."/>
            <person name="Daniel R."/>
            <person name="Mueller V."/>
        </authorList>
    </citation>
    <scope>NUCLEOTIDE SEQUENCE [LARGE SCALE GENOMIC DNA]</scope>
    <source>
        <strain evidence="2">ATCC 29683 / DSM 1030 / JCM 2381 / KCTC 1655 / WB1</strain>
    </source>
</reference>
<dbReference type="Proteomes" id="UP000007177">
    <property type="component" value="Chromosome"/>
</dbReference>